<dbReference type="GO" id="GO:0043842">
    <property type="term" value="F:Kdo transferase activity"/>
    <property type="evidence" value="ECO:0007669"/>
    <property type="project" value="UniProtKB-EC"/>
</dbReference>
<comment type="caution">
    <text evidence="11">The sequence shown here is derived from an EMBL/GenBank/DDBJ whole genome shotgun (WGS) entry which is preliminary data.</text>
</comment>
<reference evidence="11 12" key="1">
    <citation type="submission" date="2019-05" db="EMBL/GenBank/DDBJ databases">
        <title>Draft Whole-Genome sequence of the green sulfur bacterium Prosthecochloris vibrioformis DSM 260.</title>
        <authorList>
            <person name="Meyer T.E."/>
            <person name="Kyndt J.A."/>
        </authorList>
    </citation>
    <scope>NUCLEOTIDE SEQUENCE [LARGE SCALE GENOMIC DNA]</scope>
    <source>
        <strain evidence="11 12">DSM 260</strain>
    </source>
</reference>
<keyword evidence="12" id="KW-1185">Reference proteome</keyword>
<comment type="subcellular location">
    <subcellularLocation>
        <location evidence="8">Cell membrane</location>
    </subcellularLocation>
</comment>
<organism evidence="11 12">
    <name type="scientific">Prosthecochloris vibrioformis</name>
    <name type="common">Chlorobium vibrioforme</name>
    <dbReference type="NCBI Taxonomy" id="1098"/>
    <lineage>
        <taxon>Bacteria</taxon>
        <taxon>Pseudomonadati</taxon>
        <taxon>Chlorobiota</taxon>
        <taxon>Chlorobiia</taxon>
        <taxon>Chlorobiales</taxon>
        <taxon>Chlorobiaceae</taxon>
        <taxon>Prosthecochloris</taxon>
    </lineage>
</organism>
<dbReference type="GO" id="GO:0005886">
    <property type="term" value="C:plasma membrane"/>
    <property type="evidence" value="ECO:0007669"/>
    <property type="project" value="UniProtKB-SubCell"/>
</dbReference>
<dbReference type="GO" id="GO:0009245">
    <property type="term" value="P:lipid A biosynthetic process"/>
    <property type="evidence" value="ECO:0007669"/>
    <property type="project" value="TreeGrafter"/>
</dbReference>
<evidence type="ECO:0000256" key="3">
    <source>
        <dbReference type="ARBA" id="ARBA00019077"/>
    </source>
</evidence>
<evidence type="ECO:0000256" key="7">
    <source>
        <dbReference type="PIRSR" id="PIRSR639901-1"/>
    </source>
</evidence>
<keyword evidence="8" id="KW-0472">Membrane</keyword>
<dbReference type="InterPro" id="IPR007507">
    <property type="entry name" value="Glycos_transf_N"/>
</dbReference>
<keyword evidence="9" id="KW-0732">Signal</keyword>
<dbReference type="Pfam" id="PF04413">
    <property type="entry name" value="Glycos_transf_N"/>
    <property type="match status" value="1"/>
</dbReference>
<dbReference type="GO" id="GO:0009244">
    <property type="term" value="P:lipopolysaccharide core region biosynthetic process"/>
    <property type="evidence" value="ECO:0007669"/>
    <property type="project" value="UniProtKB-UniRule"/>
</dbReference>
<feature type="active site" description="Proton acceptor" evidence="7">
    <location>
        <position position="66"/>
    </location>
</feature>
<evidence type="ECO:0000256" key="5">
    <source>
        <dbReference type="ARBA" id="ARBA00031445"/>
    </source>
</evidence>
<dbReference type="UniPathway" id="UPA00958"/>
<feature type="domain" description="3-deoxy-D-manno-octulosonic-acid transferase N-terminal" evidence="10">
    <location>
        <begin position="42"/>
        <end position="214"/>
    </location>
</feature>
<dbReference type="AlphaFoldDB" id="A0A5C4RZ72"/>
<dbReference type="RefSeq" id="WP_139626740.1">
    <property type="nucleotide sequence ID" value="NZ_VDCI01000007.1"/>
</dbReference>
<evidence type="ECO:0000256" key="8">
    <source>
        <dbReference type="RuleBase" id="RU365103"/>
    </source>
</evidence>
<dbReference type="EC" id="2.4.99.12" evidence="2 8"/>
<dbReference type="Gene3D" id="3.40.50.2000">
    <property type="entry name" value="Glycogen Phosphorylase B"/>
    <property type="match status" value="1"/>
</dbReference>
<dbReference type="InterPro" id="IPR038107">
    <property type="entry name" value="Glycos_transf_N_sf"/>
</dbReference>
<evidence type="ECO:0000256" key="2">
    <source>
        <dbReference type="ARBA" id="ARBA00012621"/>
    </source>
</evidence>
<sequence length="426" mass="47230">MQPVVILYKTLFPPLLALAKAASLFSPKLRQFFAVRKSLMQRLEQQLGSGQAKQFTIWIHAASAGEFEQARPVITELKQRCPECRIAVSFQSVSGYSLRKDYPDADLVFYHPADTARNAKKLITLLKPDAVMVMRYDLWLNHLLEASRHGARLLLAAAVLHEHSSYTRMPVKLLYQAIFSLFHSISTVSEDDRKRFETAFGLGTAKVSGDPRCDQVLARSRNSSAVEHLRQWLPNRTTIVAGSTWEPDEERIIPVFAPHKESACLVIAPHDVSGARIASIEQLLARHGIDSRRLSQINEGLPASAVLIIDTIGILVELYSLASIAYVGGGFGINVHNTLEPAVYGLPLIYGPNHRKSPEAEELLQEGAATTFNTTSELASILDDLLTNGDLRQQRGTLAATYVRNRLGATRDITRELLGWKQGLTC</sequence>
<protein>
    <recommendedName>
        <fullName evidence="3 8">3-deoxy-D-manno-octulosonic acid transferase</fullName>
        <shortName evidence="8">Kdo transferase</shortName>
        <ecNumber evidence="2 8">2.4.99.12</ecNumber>
    </recommendedName>
    <alternativeName>
        <fullName evidence="5 8">Lipid IV(A) 3-deoxy-D-manno-octulosonic acid transferase</fullName>
    </alternativeName>
</protein>
<keyword evidence="4 8" id="KW-0808">Transferase</keyword>
<dbReference type="EMBL" id="VDCI01000007">
    <property type="protein sequence ID" value="TNJ36229.1"/>
    <property type="molecule type" value="Genomic_DNA"/>
</dbReference>
<dbReference type="PANTHER" id="PTHR42755">
    <property type="entry name" value="3-DEOXY-MANNO-OCTULOSONATE CYTIDYLYLTRANSFERASE"/>
    <property type="match status" value="1"/>
</dbReference>
<accession>A0A5C4RZ72</accession>
<evidence type="ECO:0000313" key="12">
    <source>
        <dbReference type="Proteomes" id="UP000309544"/>
    </source>
</evidence>
<feature type="chain" id="PRO_5022916464" description="3-deoxy-D-manno-octulosonic acid transferase" evidence="9">
    <location>
        <begin position="20"/>
        <end position="426"/>
    </location>
</feature>
<dbReference type="Gene3D" id="3.40.50.11720">
    <property type="entry name" value="3-Deoxy-D-manno-octulosonic-acid transferase, N-terminal domain"/>
    <property type="match status" value="1"/>
</dbReference>
<evidence type="ECO:0000256" key="4">
    <source>
        <dbReference type="ARBA" id="ARBA00022679"/>
    </source>
</evidence>
<comment type="catalytic activity">
    <reaction evidence="6 8">
        <text>lipid IVA (E. coli) + CMP-3-deoxy-beta-D-manno-octulosonate = alpha-Kdo-(2-&gt;6)-lipid IVA (E. coli) + CMP + H(+)</text>
        <dbReference type="Rhea" id="RHEA:28066"/>
        <dbReference type="ChEBI" id="CHEBI:15378"/>
        <dbReference type="ChEBI" id="CHEBI:58603"/>
        <dbReference type="ChEBI" id="CHEBI:60364"/>
        <dbReference type="ChEBI" id="CHEBI:60377"/>
        <dbReference type="ChEBI" id="CHEBI:85987"/>
        <dbReference type="EC" id="2.4.99.12"/>
    </reaction>
</comment>
<evidence type="ECO:0000313" key="11">
    <source>
        <dbReference type="EMBL" id="TNJ36229.1"/>
    </source>
</evidence>
<keyword evidence="8" id="KW-1003">Cell membrane</keyword>
<comment type="function">
    <text evidence="8">Involved in lipopolysaccharide (LPS) biosynthesis. Catalyzes the transfer of 3-deoxy-D-manno-octulosonate (Kdo) residue(s) from CMP-Kdo to lipid IV(A), the tetraacyldisaccharide-1,4'-bisphosphate precursor of lipid A.</text>
</comment>
<evidence type="ECO:0000256" key="9">
    <source>
        <dbReference type="SAM" id="SignalP"/>
    </source>
</evidence>
<comment type="similarity">
    <text evidence="8">Belongs to the glycosyltransferase group 1 family.</text>
</comment>
<evidence type="ECO:0000256" key="6">
    <source>
        <dbReference type="ARBA" id="ARBA00049183"/>
    </source>
</evidence>
<dbReference type="SUPFAM" id="SSF53756">
    <property type="entry name" value="UDP-Glycosyltransferase/glycogen phosphorylase"/>
    <property type="match status" value="1"/>
</dbReference>
<comment type="pathway">
    <text evidence="1 8">Bacterial outer membrane biogenesis; LPS core biosynthesis.</text>
</comment>
<name>A0A5C4RZ72_PROVB</name>
<proteinExistence type="inferred from homology"/>
<dbReference type="InterPro" id="IPR039901">
    <property type="entry name" value="Kdotransferase"/>
</dbReference>
<evidence type="ECO:0000256" key="1">
    <source>
        <dbReference type="ARBA" id="ARBA00004713"/>
    </source>
</evidence>
<feature type="signal peptide" evidence="9">
    <location>
        <begin position="1"/>
        <end position="19"/>
    </location>
</feature>
<gene>
    <name evidence="11" type="ORF">FGF68_08295</name>
</gene>
<keyword evidence="8" id="KW-0448">Lipopolysaccharide biosynthesis</keyword>
<dbReference type="Proteomes" id="UP000309544">
    <property type="component" value="Unassembled WGS sequence"/>
</dbReference>
<evidence type="ECO:0000259" key="10">
    <source>
        <dbReference type="Pfam" id="PF04413"/>
    </source>
</evidence>
<dbReference type="PANTHER" id="PTHR42755:SF1">
    <property type="entry name" value="3-DEOXY-D-MANNO-OCTULOSONIC ACID TRANSFERASE, MITOCHONDRIAL-RELATED"/>
    <property type="match status" value="1"/>
</dbReference>